<evidence type="ECO:0000313" key="2">
    <source>
        <dbReference type="EMBL" id="CAE8585950.1"/>
    </source>
</evidence>
<dbReference type="EMBL" id="CAJNNV010001846">
    <property type="protein sequence ID" value="CAE8585950.1"/>
    <property type="molecule type" value="Genomic_DNA"/>
</dbReference>
<keyword evidence="3" id="KW-1185">Reference proteome</keyword>
<dbReference type="Gene3D" id="3.30.110.20">
    <property type="entry name" value="Alba-like domain"/>
    <property type="match status" value="1"/>
</dbReference>
<protein>
    <submittedName>
        <fullName evidence="2">Uncharacterized protein</fullName>
    </submittedName>
</protein>
<keyword evidence="1" id="KW-0694">RNA-binding</keyword>
<dbReference type="GO" id="GO:0003723">
    <property type="term" value="F:RNA binding"/>
    <property type="evidence" value="ECO:0007669"/>
    <property type="project" value="UniProtKB-KW"/>
</dbReference>
<evidence type="ECO:0000256" key="1">
    <source>
        <dbReference type="ARBA" id="ARBA00022884"/>
    </source>
</evidence>
<gene>
    <name evidence="2" type="ORF">PGLA1383_LOCUS4878</name>
</gene>
<dbReference type="InterPro" id="IPR036882">
    <property type="entry name" value="Alba-like_dom_sf"/>
</dbReference>
<reference evidence="2" key="1">
    <citation type="submission" date="2021-02" db="EMBL/GenBank/DDBJ databases">
        <authorList>
            <person name="Dougan E. K."/>
            <person name="Rhodes N."/>
            <person name="Thang M."/>
            <person name="Chan C."/>
        </authorList>
    </citation>
    <scope>NUCLEOTIDE SEQUENCE</scope>
</reference>
<feature type="non-terminal residue" evidence="2">
    <location>
        <position position="106"/>
    </location>
</feature>
<organism evidence="2 3">
    <name type="scientific">Polarella glacialis</name>
    <name type="common">Dinoflagellate</name>
    <dbReference type="NCBI Taxonomy" id="89957"/>
    <lineage>
        <taxon>Eukaryota</taxon>
        <taxon>Sar</taxon>
        <taxon>Alveolata</taxon>
        <taxon>Dinophyceae</taxon>
        <taxon>Suessiales</taxon>
        <taxon>Suessiaceae</taxon>
        <taxon>Polarella</taxon>
    </lineage>
</organism>
<name>A0A813DBT4_POLGL</name>
<comment type="caution">
    <text evidence="2">The sequence shown here is derived from an EMBL/GenBank/DDBJ whole genome shotgun (WGS) entry which is preliminary data.</text>
</comment>
<proteinExistence type="predicted"/>
<accession>A0A813DBT4</accession>
<evidence type="ECO:0000313" key="3">
    <source>
        <dbReference type="Proteomes" id="UP000654075"/>
    </source>
</evidence>
<sequence>SGPSWTEFNAIDFSKTERLNSGEKSDVKALARAIGNEISRKGGVALHAYLDSRPAVSTALKALASVPVEHSGKRVSFVPSLGLAKDPDGKPVGSLRLYVRPRSAAR</sequence>
<dbReference type="AlphaFoldDB" id="A0A813DBT4"/>
<dbReference type="Proteomes" id="UP000654075">
    <property type="component" value="Unassembled WGS sequence"/>
</dbReference>